<dbReference type="CDD" id="cd00082">
    <property type="entry name" value="HisKA"/>
    <property type="match status" value="1"/>
</dbReference>
<keyword evidence="3" id="KW-0597">Phosphoprotein</keyword>
<evidence type="ECO:0000256" key="3">
    <source>
        <dbReference type="ARBA" id="ARBA00022553"/>
    </source>
</evidence>
<dbReference type="GO" id="GO:0000156">
    <property type="term" value="F:phosphorelay response regulator activity"/>
    <property type="evidence" value="ECO:0007669"/>
    <property type="project" value="TreeGrafter"/>
</dbReference>
<keyword evidence="6" id="KW-0812">Transmembrane</keyword>
<dbReference type="PRINTS" id="PR00344">
    <property type="entry name" value="BCTRLSENSOR"/>
</dbReference>
<reference evidence="8 9" key="1">
    <citation type="submission" date="2015-09" db="EMBL/GenBank/DDBJ databases">
        <title>Complete genome sequence of Defluviimonas alba cai42t isolated from an oilfield in Xinjiang.</title>
        <authorList>
            <person name="Geng S."/>
            <person name="Pan X."/>
            <person name="Wu X."/>
        </authorList>
    </citation>
    <scope>NUCLEOTIDE SEQUENCE [LARGE SCALE GENOMIC DNA]</scope>
    <source>
        <strain evidence="9">cai42</strain>
    </source>
</reference>
<evidence type="ECO:0000256" key="5">
    <source>
        <dbReference type="ARBA" id="ARBA00022777"/>
    </source>
</evidence>
<dbReference type="InterPro" id="IPR036097">
    <property type="entry name" value="HisK_dim/P_sf"/>
</dbReference>
<dbReference type="EMBL" id="CP012661">
    <property type="protein sequence ID" value="AMY68570.1"/>
    <property type="molecule type" value="Genomic_DNA"/>
</dbReference>
<dbReference type="InterPro" id="IPR050351">
    <property type="entry name" value="BphY/WalK/GraS-like"/>
</dbReference>
<feature type="domain" description="Histidine kinase" evidence="7">
    <location>
        <begin position="252"/>
        <end position="489"/>
    </location>
</feature>
<dbReference type="InterPro" id="IPR007891">
    <property type="entry name" value="CHASE3"/>
</dbReference>
<dbReference type="OrthoDB" id="9806130at2"/>
<dbReference type="AlphaFoldDB" id="A0A159Z369"/>
<dbReference type="Pfam" id="PF05227">
    <property type="entry name" value="CHASE3"/>
    <property type="match status" value="1"/>
</dbReference>
<feature type="transmembrane region" description="Helical" evidence="6">
    <location>
        <begin position="184"/>
        <end position="207"/>
    </location>
</feature>
<accession>A0A159Z369</accession>
<dbReference type="PROSITE" id="PS50109">
    <property type="entry name" value="HIS_KIN"/>
    <property type="match status" value="1"/>
</dbReference>
<dbReference type="CDD" id="cd19410">
    <property type="entry name" value="HK9-like_sensor"/>
    <property type="match status" value="1"/>
</dbReference>
<gene>
    <name evidence="8" type="ORF">AKL17_1314</name>
</gene>
<keyword evidence="6" id="KW-1133">Transmembrane helix</keyword>
<name>A0A159Z369_9RHOB</name>
<dbReference type="Gene3D" id="1.10.287.130">
    <property type="match status" value="1"/>
</dbReference>
<comment type="catalytic activity">
    <reaction evidence="1">
        <text>ATP + protein L-histidine = ADP + protein N-phospho-L-histidine.</text>
        <dbReference type="EC" id="2.7.13.3"/>
    </reaction>
</comment>
<dbReference type="SMART" id="SM00387">
    <property type="entry name" value="HATPase_c"/>
    <property type="match status" value="1"/>
</dbReference>
<dbReference type="GO" id="GO:0007234">
    <property type="term" value="P:osmosensory signaling via phosphorelay pathway"/>
    <property type="evidence" value="ECO:0007669"/>
    <property type="project" value="TreeGrafter"/>
</dbReference>
<sequence>MQIVNRNIRQTAILLLLGATLLAILAGSSTFISFRSNAAFEKTLAERQLRQTGTDLLAALQDAETGQRGYLITLDPEFLEPYQSARTRTPELRSALEQRLVMDPRRSEDLLAELDALIDLRMGLIDTTLNAAGAGDVAAARTIVAQGQGKPAMDRVRALLGEIIAASDARMADLVRVQGRMNRWLQVASVLGGIAMLAVVGSAFVLLARQLHALRAAEDELRRLNSGLEGRVRQRTEDLMRANQEVQRFAYIVTHDLRAPLVNIMGFTSELETALKPLQAYVLAEGETVTEDNIRDARAAAAEDLPEALAFIRSSTRKMDGLINAILKISRDGRRELKPETVDLKVLAEQTAASVAHQLGETGGEAQIDVRVPPLVTDRLSLEQALGNLVDNAVKYASPDRPLQLKIRAVPNGPRMVRVEVEDNGRGIAEADHERVFELFRRSGSQDRPGEGIGLAHVRTVVRNLGGEITLRSVHGQGSTFTLHLPVDLRAVLETVRT</sequence>
<dbReference type="InterPro" id="IPR036890">
    <property type="entry name" value="HATPase_C_sf"/>
</dbReference>
<dbReference type="SUPFAM" id="SSF55874">
    <property type="entry name" value="ATPase domain of HSP90 chaperone/DNA topoisomerase II/histidine kinase"/>
    <property type="match status" value="1"/>
</dbReference>
<keyword evidence="9" id="KW-1185">Reference proteome</keyword>
<protein>
    <recommendedName>
        <fullName evidence="2">histidine kinase</fullName>
        <ecNumber evidence="2">2.7.13.3</ecNumber>
    </recommendedName>
</protein>
<evidence type="ECO:0000259" key="7">
    <source>
        <dbReference type="PROSITE" id="PS50109"/>
    </source>
</evidence>
<dbReference type="STRING" id="1335048.AKL17_1314"/>
<dbReference type="PANTHER" id="PTHR42878">
    <property type="entry name" value="TWO-COMPONENT HISTIDINE KINASE"/>
    <property type="match status" value="1"/>
</dbReference>
<dbReference type="InterPro" id="IPR003661">
    <property type="entry name" value="HisK_dim/P_dom"/>
</dbReference>
<evidence type="ECO:0000256" key="4">
    <source>
        <dbReference type="ARBA" id="ARBA00022679"/>
    </source>
</evidence>
<keyword evidence="4" id="KW-0808">Transferase</keyword>
<evidence type="ECO:0000313" key="8">
    <source>
        <dbReference type="EMBL" id="AMY68570.1"/>
    </source>
</evidence>
<dbReference type="GO" id="GO:0000155">
    <property type="term" value="F:phosphorelay sensor kinase activity"/>
    <property type="evidence" value="ECO:0007669"/>
    <property type="project" value="InterPro"/>
</dbReference>
<dbReference type="EC" id="2.7.13.3" evidence="2"/>
<dbReference type="SUPFAM" id="SSF47384">
    <property type="entry name" value="Homodimeric domain of signal transducing histidine kinase"/>
    <property type="match status" value="1"/>
</dbReference>
<dbReference type="RefSeq" id="WP_066811707.1">
    <property type="nucleotide sequence ID" value="NZ_CP012661.1"/>
</dbReference>
<evidence type="ECO:0000256" key="6">
    <source>
        <dbReference type="SAM" id="Phobius"/>
    </source>
</evidence>
<dbReference type="KEGG" id="daa:AKL17_1314"/>
<proteinExistence type="predicted"/>
<organism evidence="8 9">
    <name type="scientific">Frigidibacter mobilis</name>
    <dbReference type="NCBI Taxonomy" id="1335048"/>
    <lineage>
        <taxon>Bacteria</taxon>
        <taxon>Pseudomonadati</taxon>
        <taxon>Pseudomonadota</taxon>
        <taxon>Alphaproteobacteria</taxon>
        <taxon>Rhodobacterales</taxon>
        <taxon>Paracoccaceae</taxon>
        <taxon>Frigidibacter</taxon>
    </lineage>
</organism>
<dbReference type="GO" id="GO:0030295">
    <property type="term" value="F:protein kinase activator activity"/>
    <property type="evidence" value="ECO:0007669"/>
    <property type="project" value="TreeGrafter"/>
</dbReference>
<dbReference type="PANTHER" id="PTHR42878:SF15">
    <property type="entry name" value="BACTERIOPHYTOCHROME"/>
    <property type="match status" value="1"/>
</dbReference>
<dbReference type="InterPro" id="IPR004358">
    <property type="entry name" value="Sig_transdc_His_kin-like_C"/>
</dbReference>
<keyword evidence="6" id="KW-0472">Membrane</keyword>
<evidence type="ECO:0000256" key="2">
    <source>
        <dbReference type="ARBA" id="ARBA00012438"/>
    </source>
</evidence>
<dbReference type="InterPro" id="IPR003594">
    <property type="entry name" value="HATPase_dom"/>
</dbReference>
<dbReference type="InterPro" id="IPR005467">
    <property type="entry name" value="His_kinase_dom"/>
</dbReference>
<dbReference type="PATRIC" id="fig|1335048.3.peg.1366"/>
<evidence type="ECO:0000313" key="9">
    <source>
        <dbReference type="Proteomes" id="UP000076128"/>
    </source>
</evidence>
<dbReference type="Gene3D" id="3.30.565.10">
    <property type="entry name" value="Histidine kinase-like ATPase, C-terminal domain"/>
    <property type="match status" value="1"/>
</dbReference>
<dbReference type="Pfam" id="PF02518">
    <property type="entry name" value="HATPase_c"/>
    <property type="match status" value="1"/>
</dbReference>
<keyword evidence="5 8" id="KW-0418">Kinase</keyword>
<evidence type="ECO:0000256" key="1">
    <source>
        <dbReference type="ARBA" id="ARBA00000085"/>
    </source>
</evidence>
<dbReference type="Proteomes" id="UP000076128">
    <property type="component" value="Chromosome"/>
</dbReference>